<dbReference type="Pfam" id="PF17991">
    <property type="entry name" value="Thioredoxin_10"/>
    <property type="match status" value="1"/>
</dbReference>
<dbReference type="PROSITE" id="PS51352">
    <property type="entry name" value="THIOREDOXIN_2"/>
    <property type="match status" value="1"/>
</dbReference>
<proteinExistence type="predicted"/>
<dbReference type="Proteomes" id="UP000500938">
    <property type="component" value="Chromosome"/>
</dbReference>
<reference evidence="2 3" key="1">
    <citation type="submission" date="2020-05" db="EMBL/GenBank/DDBJ databases">
        <title>Complete genome sequence of Gemmatimonas greenlandica TET16.</title>
        <authorList>
            <person name="Zeng Y."/>
        </authorList>
    </citation>
    <scope>NUCLEOTIDE SEQUENCE [LARGE SCALE GENOMIC DNA]</scope>
    <source>
        <strain evidence="2 3">TET16</strain>
    </source>
</reference>
<dbReference type="InterPro" id="IPR013766">
    <property type="entry name" value="Thioredoxin_domain"/>
</dbReference>
<dbReference type="EMBL" id="CP053085">
    <property type="protein sequence ID" value="QJR37578.1"/>
    <property type="molecule type" value="Genomic_DNA"/>
</dbReference>
<dbReference type="InterPro" id="IPR050553">
    <property type="entry name" value="Thioredoxin_ResA/DsbE_sf"/>
</dbReference>
<evidence type="ECO:0000259" key="1">
    <source>
        <dbReference type="PROSITE" id="PS51352"/>
    </source>
</evidence>
<keyword evidence="3" id="KW-1185">Reference proteome</keyword>
<dbReference type="GO" id="GO:0016491">
    <property type="term" value="F:oxidoreductase activity"/>
    <property type="evidence" value="ECO:0007669"/>
    <property type="project" value="InterPro"/>
</dbReference>
<feature type="domain" description="Thioredoxin" evidence="1">
    <location>
        <begin position="44"/>
        <end position="208"/>
    </location>
</feature>
<dbReference type="PANTHER" id="PTHR42852:SF13">
    <property type="entry name" value="PROTEIN DIPZ"/>
    <property type="match status" value="1"/>
</dbReference>
<dbReference type="KEGG" id="ggr:HKW67_19680"/>
<gene>
    <name evidence="2" type="ORF">HKW67_19680</name>
</gene>
<protein>
    <submittedName>
        <fullName evidence="2">Redoxin domain-containing protein</fullName>
    </submittedName>
</protein>
<dbReference type="InterPro" id="IPR000866">
    <property type="entry name" value="AhpC/TSA"/>
</dbReference>
<dbReference type="Gene3D" id="2.60.120.260">
    <property type="entry name" value="Galactose-binding domain-like"/>
    <property type="match status" value="1"/>
</dbReference>
<sequence>MRSCRPRVNAARAEERLPMSDHISEVRRRLLRSAVSTLAATRLGLFGSSASRLACTAFPLSHGSLPSLDKATAWLNSPGLSSPGLLGKVVVVQFWTYTCINWLRTLPYTRAWAEQYKRDGLVTVGVHSPEFEFEKHVENVRRAALSLNVGYPIAVDSDHAIWRAFNNQYWPALYIADAEGRIRHRQFGEGGYARSEAVIRELLAEAGAKQVDRPVGDITGPGVEAAADWSNLKSPESYLGANRASTFASPDELILGERRRFTVPSRLRLNQWSLSGEWSVRGDAAVLHASNGRIVYRFHARDVHLVMGPVARDKAVRFRVRIDGQSPGAAHGGDVDSDGNGVVVEPRMYQLIRQATGISDRLFEIEFLDAGVEAFAFTFG</sequence>
<dbReference type="GO" id="GO:0016209">
    <property type="term" value="F:antioxidant activity"/>
    <property type="evidence" value="ECO:0007669"/>
    <property type="project" value="InterPro"/>
</dbReference>
<dbReference type="Pfam" id="PF00578">
    <property type="entry name" value="AhpC-TSA"/>
    <property type="match status" value="1"/>
</dbReference>
<dbReference type="AlphaFoldDB" id="A0A6M4ITX5"/>
<name>A0A6M4ITX5_9BACT</name>
<dbReference type="SUPFAM" id="SSF52833">
    <property type="entry name" value="Thioredoxin-like"/>
    <property type="match status" value="1"/>
</dbReference>
<accession>A0A6M4ITX5</accession>
<evidence type="ECO:0000313" key="2">
    <source>
        <dbReference type="EMBL" id="QJR37578.1"/>
    </source>
</evidence>
<dbReference type="PANTHER" id="PTHR42852">
    <property type="entry name" value="THIOL:DISULFIDE INTERCHANGE PROTEIN DSBE"/>
    <property type="match status" value="1"/>
</dbReference>
<evidence type="ECO:0000313" key="3">
    <source>
        <dbReference type="Proteomes" id="UP000500938"/>
    </source>
</evidence>
<dbReference type="InterPro" id="IPR036249">
    <property type="entry name" value="Thioredoxin-like_sf"/>
</dbReference>
<dbReference type="InterPro" id="IPR041017">
    <property type="entry name" value="Thioredoxin_10"/>
</dbReference>
<dbReference type="Gene3D" id="3.40.30.10">
    <property type="entry name" value="Glutaredoxin"/>
    <property type="match status" value="1"/>
</dbReference>
<organism evidence="2 3">
    <name type="scientific">Gemmatimonas groenlandica</name>
    <dbReference type="NCBI Taxonomy" id="2732249"/>
    <lineage>
        <taxon>Bacteria</taxon>
        <taxon>Pseudomonadati</taxon>
        <taxon>Gemmatimonadota</taxon>
        <taxon>Gemmatimonadia</taxon>
        <taxon>Gemmatimonadales</taxon>
        <taxon>Gemmatimonadaceae</taxon>
        <taxon>Gemmatimonas</taxon>
    </lineage>
</organism>